<keyword evidence="2" id="KW-1185">Reference proteome</keyword>
<protein>
    <submittedName>
        <fullName evidence="1">Uncharacterized protein</fullName>
    </submittedName>
</protein>
<dbReference type="AlphaFoldDB" id="A0A6M1SMG7"/>
<dbReference type="EMBL" id="JAALFG010000002">
    <property type="protein sequence ID" value="NGP18398.1"/>
    <property type="molecule type" value="Genomic_DNA"/>
</dbReference>
<sequence length="88" mass="9876">MFVPSDNISEVIAHFIGCFEIRVDEIRMRHAYEEFFREQAVPRSGPIEHITPGFFNCSIWSSTARACAIAPMPSQSTAKPASPEAKYV</sequence>
<comment type="caution">
    <text evidence="1">The sequence shown here is derived from an EMBL/GenBank/DDBJ whole genome shotgun (WGS) entry which is preliminary data.</text>
</comment>
<gene>
    <name evidence="1" type="ORF">G5575_12690</name>
</gene>
<accession>A0A6M1SMG7</accession>
<dbReference type="RefSeq" id="WP_164534606.1">
    <property type="nucleotide sequence ID" value="NZ_JAALFG010000002.1"/>
</dbReference>
<evidence type="ECO:0000313" key="1">
    <source>
        <dbReference type="EMBL" id="NGP18398.1"/>
    </source>
</evidence>
<reference evidence="1 2" key="1">
    <citation type="submission" date="2020-02" db="EMBL/GenBank/DDBJ databases">
        <authorList>
            <person name="Khan S.A."/>
            <person name="Jeon C.O."/>
            <person name="Chun B.H."/>
        </authorList>
    </citation>
    <scope>NUCLEOTIDE SEQUENCE [LARGE SCALE GENOMIC DNA]</scope>
    <source>
        <strain evidence="1 2">H239</strain>
    </source>
</reference>
<dbReference type="Proteomes" id="UP000474802">
    <property type="component" value="Unassembled WGS sequence"/>
</dbReference>
<proteinExistence type="predicted"/>
<reference evidence="1 2" key="2">
    <citation type="submission" date="2020-03" db="EMBL/GenBank/DDBJ databases">
        <title>Devosia chinhatensis sp. nov., isolated from a hexachlorocyclohexane (HCH) dump site in India.</title>
        <authorList>
            <person name="Kumar M."/>
            <person name="Lal R."/>
        </authorList>
    </citation>
    <scope>NUCLEOTIDE SEQUENCE [LARGE SCALE GENOMIC DNA]</scope>
    <source>
        <strain evidence="1 2">H239</strain>
    </source>
</reference>
<name>A0A6M1SMG7_9HYPH</name>
<organism evidence="1 2">
    <name type="scientific">Devosia aurantiaca</name>
    <dbReference type="NCBI Taxonomy" id="2714858"/>
    <lineage>
        <taxon>Bacteria</taxon>
        <taxon>Pseudomonadati</taxon>
        <taxon>Pseudomonadota</taxon>
        <taxon>Alphaproteobacteria</taxon>
        <taxon>Hyphomicrobiales</taxon>
        <taxon>Devosiaceae</taxon>
        <taxon>Devosia</taxon>
    </lineage>
</organism>
<evidence type="ECO:0000313" key="2">
    <source>
        <dbReference type="Proteomes" id="UP000474802"/>
    </source>
</evidence>